<dbReference type="PANTHER" id="PTHR11364:SF27">
    <property type="entry name" value="SULFURTRANSFERASE"/>
    <property type="match status" value="1"/>
</dbReference>
<reference evidence="5" key="1">
    <citation type="submission" date="2023-01" db="EMBL/GenBank/DDBJ databases">
        <title>Exophiala dermititidis isolated from Cystic Fibrosis Patient.</title>
        <authorList>
            <person name="Kurbessoian T."/>
            <person name="Crocker A."/>
            <person name="Murante D."/>
            <person name="Hogan D.A."/>
            <person name="Stajich J.E."/>
        </authorList>
    </citation>
    <scope>NUCLEOTIDE SEQUENCE</scope>
    <source>
        <strain evidence="5">Ex8</strain>
    </source>
</reference>
<dbReference type="AlphaFoldDB" id="A0AAN6EVL1"/>
<keyword evidence="1" id="KW-0808">Transferase</keyword>
<organism evidence="5 6">
    <name type="scientific">Exophiala dermatitidis</name>
    <name type="common">Black yeast-like fungus</name>
    <name type="synonym">Wangiella dermatitidis</name>
    <dbReference type="NCBI Taxonomy" id="5970"/>
    <lineage>
        <taxon>Eukaryota</taxon>
        <taxon>Fungi</taxon>
        <taxon>Dikarya</taxon>
        <taxon>Ascomycota</taxon>
        <taxon>Pezizomycotina</taxon>
        <taxon>Eurotiomycetes</taxon>
        <taxon>Chaetothyriomycetidae</taxon>
        <taxon>Chaetothyriales</taxon>
        <taxon>Herpotrichiellaceae</taxon>
        <taxon>Exophiala</taxon>
    </lineage>
</organism>
<dbReference type="CDD" id="cd01449">
    <property type="entry name" value="TST_Repeat_2"/>
    <property type="match status" value="1"/>
</dbReference>
<dbReference type="Proteomes" id="UP001161757">
    <property type="component" value="Unassembled WGS sequence"/>
</dbReference>
<keyword evidence="2" id="KW-0677">Repeat</keyword>
<evidence type="ECO:0000313" key="6">
    <source>
        <dbReference type="Proteomes" id="UP001161757"/>
    </source>
</evidence>
<protein>
    <recommendedName>
        <fullName evidence="4">Rhodanese domain-containing protein</fullName>
    </recommendedName>
</protein>
<dbReference type="GO" id="GO:0005739">
    <property type="term" value="C:mitochondrion"/>
    <property type="evidence" value="ECO:0007669"/>
    <property type="project" value="TreeGrafter"/>
</dbReference>
<evidence type="ECO:0000256" key="1">
    <source>
        <dbReference type="ARBA" id="ARBA00022679"/>
    </source>
</evidence>
<feature type="domain" description="Rhodanese" evidence="4">
    <location>
        <begin position="220"/>
        <end position="338"/>
    </location>
</feature>
<dbReference type="SMART" id="SM00450">
    <property type="entry name" value="RHOD"/>
    <property type="match status" value="2"/>
</dbReference>
<feature type="compositionally biased region" description="Basic and acidic residues" evidence="3">
    <location>
        <begin position="229"/>
        <end position="244"/>
    </location>
</feature>
<feature type="domain" description="Rhodanese" evidence="4">
    <location>
        <begin position="88"/>
        <end position="182"/>
    </location>
</feature>
<accession>A0AAN6EVL1</accession>
<dbReference type="Gene3D" id="3.40.250.10">
    <property type="entry name" value="Rhodanese-like domain"/>
    <property type="match status" value="2"/>
</dbReference>
<dbReference type="FunFam" id="3.40.250.10:FF:000033">
    <property type="entry name" value="Thiosulfate sulfurtransferase TUM1"/>
    <property type="match status" value="1"/>
</dbReference>
<dbReference type="GO" id="GO:0004792">
    <property type="term" value="F:thiosulfate-cyanide sulfurtransferase activity"/>
    <property type="evidence" value="ECO:0007669"/>
    <property type="project" value="TreeGrafter"/>
</dbReference>
<evidence type="ECO:0000256" key="3">
    <source>
        <dbReference type="SAM" id="MobiDB-lite"/>
    </source>
</evidence>
<dbReference type="CDD" id="cd01448">
    <property type="entry name" value="TST_Repeat_1"/>
    <property type="match status" value="1"/>
</dbReference>
<dbReference type="Pfam" id="PF00581">
    <property type="entry name" value="Rhodanese"/>
    <property type="match status" value="1"/>
</dbReference>
<evidence type="ECO:0000256" key="2">
    <source>
        <dbReference type="ARBA" id="ARBA00022737"/>
    </source>
</evidence>
<dbReference type="EMBL" id="JAJGCB010000006">
    <property type="protein sequence ID" value="KAJ8992078.1"/>
    <property type="molecule type" value="Genomic_DNA"/>
</dbReference>
<dbReference type="InterPro" id="IPR045078">
    <property type="entry name" value="TST/MPST-like"/>
</dbReference>
<dbReference type="PANTHER" id="PTHR11364">
    <property type="entry name" value="THIOSULFATE SULFERTANSFERASE"/>
    <property type="match status" value="1"/>
</dbReference>
<dbReference type="FunFam" id="3.40.250.10:FF:000001">
    <property type="entry name" value="Sulfurtransferase"/>
    <property type="match status" value="1"/>
</dbReference>
<comment type="caution">
    <text evidence="5">The sequence shown here is derived from an EMBL/GenBank/DDBJ whole genome shotgun (WGS) entry which is preliminary data.</text>
</comment>
<feature type="region of interest" description="Disordered" evidence="3">
    <location>
        <begin position="229"/>
        <end position="266"/>
    </location>
</feature>
<sequence length="347" mass="38579">MTIITATSPVWRHGAIRPLGALYSRTANSSASFMRRVFSSYLVSPKEHNDALEKNASSTGANAPKVIPICAAWFMPNDPEKRTGLEVFKKKRIPTARFFDIDEIKDNESPYPHMLPTCEAFAEAMSKLGVNRHDELVVYDTEELGLFSAPRVAWTMRVYGHPKVHILNNFRIWCKEGYPIETGPPMVPNITKYPVPSYNTDMVVKFAEMKTIGYDQGKEGSEEIQILDARSKGRWEGSEPEPRPGLKSGHMPGSTSLPFQELLDPETKALKPREELRKIFESRGLDPKKPFIATCGTGVTAAILEAALKEAEFGTEDDRRLYDGSWTEWASRVSPNSGLIVSGGAAA</sequence>
<dbReference type="PROSITE" id="PS50206">
    <property type="entry name" value="RHODANESE_3"/>
    <property type="match status" value="2"/>
</dbReference>
<proteinExistence type="predicted"/>
<name>A0AAN6EVL1_EXODE</name>
<dbReference type="InterPro" id="IPR036873">
    <property type="entry name" value="Rhodanese-like_dom_sf"/>
</dbReference>
<gene>
    <name evidence="5" type="ORF">HRR80_003975</name>
</gene>
<evidence type="ECO:0000313" key="5">
    <source>
        <dbReference type="EMBL" id="KAJ8992078.1"/>
    </source>
</evidence>
<dbReference type="SUPFAM" id="SSF52821">
    <property type="entry name" value="Rhodanese/Cell cycle control phosphatase"/>
    <property type="match status" value="2"/>
</dbReference>
<dbReference type="InterPro" id="IPR001763">
    <property type="entry name" value="Rhodanese-like_dom"/>
</dbReference>
<evidence type="ECO:0000259" key="4">
    <source>
        <dbReference type="PROSITE" id="PS50206"/>
    </source>
</evidence>